<keyword evidence="6" id="KW-1185">Reference proteome</keyword>
<evidence type="ECO:0000259" key="3">
    <source>
        <dbReference type="Pfam" id="PF25298"/>
    </source>
</evidence>
<feature type="coiled-coil region" evidence="1">
    <location>
        <begin position="89"/>
        <end position="123"/>
    </location>
</feature>
<feature type="domain" description="FP protein C-terminal" evidence="3">
    <location>
        <begin position="254"/>
        <end position="304"/>
    </location>
</feature>
<dbReference type="EMBL" id="CAVLEF010000001">
    <property type="protein sequence ID" value="CAK1540710.1"/>
    <property type="molecule type" value="Genomic_DNA"/>
</dbReference>
<evidence type="ECO:0000256" key="2">
    <source>
        <dbReference type="SAM" id="MobiDB-lite"/>
    </source>
</evidence>
<dbReference type="Pfam" id="PF25298">
    <property type="entry name" value="Baculo_FP_2nd"/>
    <property type="match status" value="1"/>
</dbReference>
<protein>
    <recommendedName>
        <fullName evidence="3">FP protein C-terminal domain-containing protein</fullName>
    </recommendedName>
</protein>
<name>A0AAV1JNB1_9NEOP</name>
<evidence type="ECO:0000256" key="1">
    <source>
        <dbReference type="SAM" id="Coils"/>
    </source>
</evidence>
<sequence length="306" mass="35773">MLRSPPSDYHRTNSAPQINDTNDDQSLIGNITIRGEKRRRLSSEQMIDMTSFRTQMQEMLSQMFETFSEKQSLLFDDLHMRINDIDTKLTSVQTSNQEIESKLSTLNEQVSSMQNKLLEIDDEQKSLSDKLIKLDIRLSGVERSYKKTCIEIRNTPKVLNEKKNDLFNMAYNLTKFLGMEHLKDRIRDVHRFPAYKNSSASTINIEFSDTLTKWNILKAAKQYNRENPSAKLNSVHLKINSSQTPLYISESLSQCTKQLYYLTRQFIKTEGYLFCWVINDKVYIREKEGAPHILVKSEEHLQLLKK</sequence>
<proteinExistence type="predicted"/>
<evidence type="ECO:0000313" key="6">
    <source>
        <dbReference type="Proteomes" id="UP001497472"/>
    </source>
</evidence>
<dbReference type="AlphaFoldDB" id="A0AAV1JNB1"/>
<feature type="compositionally biased region" description="Polar residues" evidence="2">
    <location>
        <begin position="12"/>
        <end position="25"/>
    </location>
</feature>
<gene>
    <name evidence="4" type="ORF">LNINA_LOCUS742</name>
    <name evidence="5" type="ORF">LNINA_LOCUS9416</name>
</gene>
<dbReference type="InterPro" id="IPR057251">
    <property type="entry name" value="FP_C"/>
</dbReference>
<evidence type="ECO:0000313" key="5">
    <source>
        <dbReference type="EMBL" id="CAK1550178.1"/>
    </source>
</evidence>
<dbReference type="Proteomes" id="UP001497472">
    <property type="component" value="Unassembled WGS sequence"/>
</dbReference>
<organism evidence="5 6">
    <name type="scientific">Leptosia nina</name>
    <dbReference type="NCBI Taxonomy" id="320188"/>
    <lineage>
        <taxon>Eukaryota</taxon>
        <taxon>Metazoa</taxon>
        <taxon>Ecdysozoa</taxon>
        <taxon>Arthropoda</taxon>
        <taxon>Hexapoda</taxon>
        <taxon>Insecta</taxon>
        <taxon>Pterygota</taxon>
        <taxon>Neoptera</taxon>
        <taxon>Endopterygota</taxon>
        <taxon>Lepidoptera</taxon>
        <taxon>Glossata</taxon>
        <taxon>Ditrysia</taxon>
        <taxon>Papilionoidea</taxon>
        <taxon>Pieridae</taxon>
        <taxon>Pierinae</taxon>
        <taxon>Leptosia</taxon>
    </lineage>
</organism>
<feature type="region of interest" description="Disordered" evidence="2">
    <location>
        <begin position="1"/>
        <end position="25"/>
    </location>
</feature>
<dbReference type="EMBL" id="CAVLEF010000079">
    <property type="protein sequence ID" value="CAK1550178.1"/>
    <property type="molecule type" value="Genomic_DNA"/>
</dbReference>
<accession>A0AAV1JNB1</accession>
<evidence type="ECO:0000313" key="4">
    <source>
        <dbReference type="EMBL" id="CAK1540710.1"/>
    </source>
</evidence>
<comment type="caution">
    <text evidence="5">The sequence shown here is derived from an EMBL/GenBank/DDBJ whole genome shotgun (WGS) entry which is preliminary data.</text>
</comment>
<reference evidence="5 6" key="1">
    <citation type="submission" date="2023-11" db="EMBL/GenBank/DDBJ databases">
        <authorList>
            <person name="Okamura Y."/>
        </authorList>
    </citation>
    <scope>NUCLEOTIDE SEQUENCE [LARGE SCALE GENOMIC DNA]</scope>
</reference>
<keyword evidence="1" id="KW-0175">Coiled coil</keyword>